<feature type="compositionally biased region" description="Low complexity" evidence="1">
    <location>
        <begin position="221"/>
        <end position="231"/>
    </location>
</feature>
<dbReference type="InterPro" id="IPR001810">
    <property type="entry name" value="F-box_dom"/>
</dbReference>
<evidence type="ECO:0000256" key="1">
    <source>
        <dbReference type="SAM" id="MobiDB-lite"/>
    </source>
</evidence>
<dbReference type="Proteomes" id="UP000708208">
    <property type="component" value="Unassembled WGS sequence"/>
</dbReference>
<feature type="region of interest" description="Disordered" evidence="1">
    <location>
        <begin position="1"/>
        <end position="26"/>
    </location>
</feature>
<keyword evidence="4" id="KW-1185">Reference proteome</keyword>
<dbReference type="EMBL" id="CAJVCH010569917">
    <property type="protein sequence ID" value="CAG7833537.1"/>
    <property type="molecule type" value="Genomic_DNA"/>
</dbReference>
<dbReference type="SMART" id="SM00256">
    <property type="entry name" value="FBOX"/>
    <property type="match status" value="1"/>
</dbReference>
<feature type="domain" description="F-box" evidence="2">
    <location>
        <begin position="112"/>
        <end position="158"/>
    </location>
</feature>
<gene>
    <name evidence="3" type="ORF">AFUS01_LOCUS43149</name>
</gene>
<dbReference type="AlphaFoldDB" id="A0A8J2LDD5"/>
<accession>A0A8J2LDD5</accession>
<feature type="region of interest" description="Disordered" evidence="1">
    <location>
        <begin position="214"/>
        <end position="243"/>
    </location>
</feature>
<organism evidence="3 4">
    <name type="scientific">Allacma fusca</name>
    <dbReference type="NCBI Taxonomy" id="39272"/>
    <lineage>
        <taxon>Eukaryota</taxon>
        <taxon>Metazoa</taxon>
        <taxon>Ecdysozoa</taxon>
        <taxon>Arthropoda</taxon>
        <taxon>Hexapoda</taxon>
        <taxon>Collembola</taxon>
        <taxon>Symphypleona</taxon>
        <taxon>Sminthuridae</taxon>
        <taxon>Allacma</taxon>
    </lineage>
</organism>
<reference evidence="3" key="1">
    <citation type="submission" date="2021-06" db="EMBL/GenBank/DDBJ databases">
        <authorList>
            <person name="Hodson N. C."/>
            <person name="Mongue J. A."/>
            <person name="Jaron S. K."/>
        </authorList>
    </citation>
    <scope>NUCLEOTIDE SEQUENCE</scope>
</reference>
<evidence type="ECO:0000259" key="2">
    <source>
        <dbReference type="PROSITE" id="PS50181"/>
    </source>
</evidence>
<feature type="compositionally biased region" description="Basic and acidic residues" evidence="1">
    <location>
        <begin position="1"/>
        <end position="18"/>
    </location>
</feature>
<proteinExistence type="predicted"/>
<dbReference type="OrthoDB" id="3219396at2759"/>
<evidence type="ECO:0000313" key="3">
    <source>
        <dbReference type="EMBL" id="CAG7833537.1"/>
    </source>
</evidence>
<dbReference type="Pfam" id="PF12937">
    <property type="entry name" value="F-box-like"/>
    <property type="match status" value="1"/>
</dbReference>
<comment type="caution">
    <text evidence="3">The sequence shown here is derived from an EMBL/GenBank/DDBJ whole genome shotgun (WGS) entry which is preliminary data.</text>
</comment>
<protein>
    <recommendedName>
        <fullName evidence="2">F-box domain-containing protein</fullName>
    </recommendedName>
</protein>
<name>A0A8J2LDD5_9HEXA</name>
<dbReference type="PROSITE" id="PS50181">
    <property type="entry name" value="FBOX"/>
    <property type="match status" value="1"/>
</dbReference>
<evidence type="ECO:0000313" key="4">
    <source>
        <dbReference type="Proteomes" id="UP000708208"/>
    </source>
</evidence>
<sequence>MNYSGEPKDAPEYERDFVENNANSSYPKDKGPYLDLAAVAPSPSRDYFRIYVTKSEVALTQWRISHGPRSAPTELKIPLESFARDLRIPSEVNRVFGKECVDYITGLSQGHVDKIMQLPNDVLAKIFFNTGIENLKNLAPVCRKFASVCRGNDLWKRFYLQYGGTDATKVETKYQADYLSWKHLFFINRLQYKIGNPERFPGLFSDLNMNIPKGPRHQAQSSVSSSTSVTSWPSRRHLKDTSSTRKFIRGRTARIVDGNLIPRASAANISRLQDSTKSVDANPPRQKYNRYTLVNND</sequence>